<feature type="region of interest" description="Disordered" evidence="6">
    <location>
        <begin position="31"/>
        <end position="57"/>
    </location>
</feature>
<dbReference type="InParanoid" id="A0A3M0CBR7"/>
<name>A0A3M0CBR7_9PROT</name>
<comment type="similarity">
    <text evidence="2">Belongs to the rickettsiale 17 kDa surface antigen family.</text>
</comment>
<reference evidence="8 9" key="1">
    <citation type="submission" date="2018-10" db="EMBL/GenBank/DDBJ databases">
        <title>Genomic Encyclopedia of Archaeal and Bacterial Type Strains, Phase II (KMG-II): from individual species to whole genera.</title>
        <authorList>
            <person name="Goeker M."/>
        </authorList>
    </citation>
    <scope>NUCLEOTIDE SEQUENCE [LARGE SCALE GENOMIC DNA]</scope>
    <source>
        <strain evidence="8 9">DSM 25217</strain>
    </source>
</reference>
<evidence type="ECO:0000256" key="1">
    <source>
        <dbReference type="ARBA" id="ARBA00004459"/>
    </source>
</evidence>
<protein>
    <recommendedName>
        <fullName evidence="3">17 kDa surface antigen</fullName>
    </recommendedName>
</protein>
<evidence type="ECO:0000256" key="3">
    <source>
        <dbReference type="ARBA" id="ARBA00015281"/>
    </source>
</evidence>
<dbReference type="RefSeq" id="WP_121939399.1">
    <property type="nucleotide sequence ID" value="NZ_REFR01000013.1"/>
</dbReference>
<keyword evidence="9" id="KW-1185">Reference proteome</keyword>
<evidence type="ECO:0000313" key="9">
    <source>
        <dbReference type="Proteomes" id="UP000271227"/>
    </source>
</evidence>
<feature type="domain" description="Glycine zipper 2TM" evidence="7">
    <location>
        <begin position="263"/>
        <end position="303"/>
    </location>
</feature>
<comment type="caution">
    <text evidence="8">The sequence shown here is derived from an EMBL/GenBank/DDBJ whole genome shotgun (WGS) entry which is preliminary data.</text>
</comment>
<evidence type="ECO:0000256" key="6">
    <source>
        <dbReference type="SAM" id="MobiDB-lite"/>
    </source>
</evidence>
<dbReference type="AlphaFoldDB" id="A0A3M0CBR7"/>
<evidence type="ECO:0000256" key="2">
    <source>
        <dbReference type="ARBA" id="ARBA00008681"/>
    </source>
</evidence>
<gene>
    <name evidence="8" type="ORF">BXY39_2722</name>
</gene>
<evidence type="ECO:0000313" key="8">
    <source>
        <dbReference type="EMBL" id="RMB04459.1"/>
    </source>
</evidence>
<dbReference type="GO" id="GO:0009279">
    <property type="term" value="C:cell outer membrane"/>
    <property type="evidence" value="ECO:0007669"/>
    <property type="project" value="UniProtKB-SubCell"/>
</dbReference>
<comment type="subcellular location">
    <subcellularLocation>
        <location evidence="1">Cell outer membrane</location>
        <topology evidence="1">Lipid-anchor</topology>
    </subcellularLocation>
</comment>
<evidence type="ECO:0000259" key="7">
    <source>
        <dbReference type="Pfam" id="PF05433"/>
    </source>
</evidence>
<accession>A0A3M0CBR7</accession>
<evidence type="ECO:0000256" key="5">
    <source>
        <dbReference type="SAM" id="Coils"/>
    </source>
</evidence>
<evidence type="ECO:0000256" key="4">
    <source>
        <dbReference type="ARBA" id="ARBA00023288"/>
    </source>
</evidence>
<dbReference type="Proteomes" id="UP000271227">
    <property type="component" value="Unassembled WGS sequence"/>
</dbReference>
<dbReference type="InterPro" id="IPR008816">
    <property type="entry name" value="Gly_zipper_2TM_dom"/>
</dbReference>
<sequence length="371" mass="43504">MLRLLLFGFVAVAVFVLSNGADAQRSLRNDYERSGYSDGDRKKAVRSSERRAERRAERRRADRRERRADRRDLRDDRRDIRQDRRRLRDDRRDLREDRRRLREDRRDLRDDRRRLRRDRRDFREDRRSYRRDRYYRDERRAFRRGFRAGRRSNDRFFGSIWVGSGFGSPWGWGRYDPFWGFAYHRHYRPFNRRHGWGWGWPHQGYWGYRPYWWGRPQIHHHYWLPDYGAYHAPALHSGRVSVQPTAHTFGIRSGGAAPGASLLGTLAGGVVGGLVGAEIDGGRDRSEGAVIGAVTGAVLGNAVTQQAARGTYVIERSDGGAYSGRITDGQYGGPDHGRYIPPASAGRKERICLSYRYIEGSYRCTEWGFRD</sequence>
<dbReference type="EMBL" id="REFR01000013">
    <property type="protein sequence ID" value="RMB04459.1"/>
    <property type="molecule type" value="Genomic_DNA"/>
</dbReference>
<organism evidence="8 9">
    <name type="scientific">Eilatimonas milleporae</name>
    <dbReference type="NCBI Taxonomy" id="911205"/>
    <lineage>
        <taxon>Bacteria</taxon>
        <taxon>Pseudomonadati</taxon>
        <taxon>Pseudomonadota</taxon>
        <taxon>Alphaproteobacteria</taxon>
        <taxon>Kordiimonadales</taxon>
        <taxon>Kordiimonadaceae</taxon>
        <taxon>Eilatimonas</taxon>
    </lineage>
</organism>
<feature type="coiled-coil region" evidence="5">
    <location>
        <begin position="70"/>
        <end position="132"/>
    </location>
</feature>
<keyword evidence="4" id="KW-0449">Lipoprotein</keyword>
<proteinExistence type="inferred from homology"/>
<dbReference type="Pfam" id="PF05433">
    <property type="entry name" value="Rick_17kDa_Anti"/>
    <property type="match status" value="1"/>
</dbReference>
<keyword evidence="5" id="KW-0175">Coiled coil</keyword>